<sequence>MQTFLVDFSKNSFPFFSLNNEFNSVPDLILAIHPNSHGFEIPTPKTATSSADGPVLEPNDKYDKLMLDLIRLSTMMIFTYRVTGSLLKDMLSERTICALLQIGHTKCYSKVVFGGTVLVIHMST</sequence>
<evidence type="ECO:0000313" key="1">
    <source>
        <dbReference type="EMBL" id="CAD6996034.1"/>
    </source>
</evidence>
<evidence type="ECO:0000313" key="2">
    <source>
        <dbReference type="Proteomes" id="UP000606786"/>
    </source>
</evidence>
<proteinExistence type="predicted"/>
<protein>
    <submittedName>
        <fullName evidence="1">(Mediterranean fruit fly) hypothetical protein</fullName>
    </submittedName>
</protein>
<comment type="caution">
    <text evidence="1">The sequence shown here is derived from an EMBL/GenBank/DDBJ whole genome shotgun (WGS) entry which is preliminary data.</text>
</comment>
<dbReference type="EMBL" id="CAJHJT010000001">
    <property type="protein sequence ID" value="CAD6996034.1"/>
    <property type="molecule type" value="Genomic_DNA"/>
</dbReference>
<gene>
    <name evidence="1" type="ORF">CCAP1982_LOCUS4740</name>
</gene>
<keyword evidence="2" id="KW-1185">Reference proteome</keyword>
<accession>A0A811UAW6</accession>
<dbReference type="Proteomes" id="UP000606786">
    <property type="component" value="Unassembled WGS sequence"/>
</dbReference>
<dbReference type="AlphaFoldDB" id="A0A811UAW6"/>
<reference evidence="1" key="1">
    <citation type="submission" date="2020-11" db="EMBL/GenBank/DDBJ databases">
        <authorList>
            <person name="Whitehead M."/>
        </authorList>
    </citation>
    <scope>NUCLEOTIDE SEQUENCE</scope>
    <source>
        <strain evidence="1">EGII</strain>
    </source>
</reference>
<organism evidence="1 2">
    <name type="scientific">Ceratitis capitata</name>
    <name type="common">Mediterranean fruit fly</name>
    <name type="synonym">Tephritis capitata</name>
    <dbReference type="NCBI Taxonomy" id="7213"/>
    <lineage>
        <taxon>Eukaryota</taxon>
        <taxon>Metazoa</taxon>
        <taxon>Ecdysozoa</taxon>
        <taxon>Arthropoda</taxon>
        <taxon>Hexapoda</taxon>
        <taxon>Insecta</taxon>
        <taxon>Pterygota</taxon>
        <taxon>Neoptera</taxon>
        <taxon>Endopterygota</taxon>
        <taxon>Diptera</taxon>
        <taxon>Brachycera</taxon>
        <taxon>Muscomorpha</taxon>
        <taxon>Tephritoidea</taxon>
        <taxon>Tephritidae</taxon>
        <taxon>Ceratitis</taxon>
        <taxon>Ceratitis</taxon>
    </lineage>
</organism>
<name>A0A811UAW6_CERCA</name>